<dbReference type="Proteomes" id="UP001140949">
    <property type="component" value="Unassembled WGS sequence"/>
</dbReference>
<evidence type="ECO:0000313" key="1">
    <source>
        <dbReference type="EMBL" id="KAJ6850496.1"/>
    </source>
</evidence>
<keyword evidence="2" id="KW-1185">Reference proteome</keyword>
<keyword evidence="1" id="KW-0675">Receptor</keyword>
<name>A0AAX6IB83_IRIPA</name>
<dbReference type="AlphaFoldDB" id="A0AAX6IB83"/>
<proteinExistence type="predicted"/>
<reference evidence="1" key="2">
    <citation type="submission" date="2023-04" db="EMBL/GenBank/DDBJ databases">
        <authorList>
            <person name="Bruccoleri R.E."/>
            <person name="Oakeley E.J."/>
            <person name="Faust A.-M."/>
            <person name="Dessus-Babus S."/>
            <person name="Altorfer M."/>
            <person name="Burckhardt D."/>
            <person name="Oertli M."/>
            <person name="Naumann U."/>
            <person name="Petersen F."/>
            <person name="Wong J."/>
        </authorList>
    </citation>
    <scope>NUCLEOTIDE SEQUENCE</scope>
    <source>
        <strain evidence="1">GSM-AAB239-AS_SAM_17_03QT</strain>
        <tissue evidence="1">Leaf</tissue>
    </source>
</reference>
<dbReference type="GO" id="GO:0016301">
    <property type="term" value="F:kinase activity"/>
    <property type="evidence" value="ECO:0007669"/>
    <property type="project" value="UniProtKB-KW"/>
</dbReference>
<evidence type="ECO:0000313" key="2">
    <source>
        <dbReference type="Proteomes" id="UP001140949"/>
    </source>
</evidence>
<organism evidence="1 2">
    <name type="scientific">Iris pallida</name>
    <name type="common">Sweet iris</name>
    <dbReference type="NCBI Taxonomy" id="29817"/>
    <lineage>
        <taxon>Eukaryota</taxon>
        <taxon>Viridiplantae</taxon>
        <taxon>Streptophyta</taxon>
        <taxon>Embryophyta</taxon>
        <taxon>Tracheophyta</taxon>
        <taxon>Spermatophyta</taxon>
        <taxon>Magnoliopsida</taxon>
        <taxon>Liliopsida</taxon>
        <taxon>Asparagales</taxon>
        <taxon>Iridaceae</taxon>
        <taxon>Iridoideae</taxon>
        <taxon>Irideae</taxon>
        <taxon>Iris</taxon>
    </lineage>
</organism>
<sequence length="83" mass="8873">MARRGAVTPWWYTRRSMRLAVGHLRGGAVLWHRWALMSGGKSRPLAATRTHGGVAGGVQPRSRRSSAVVLATGLPIRSSGGGR</sequence>
<keyword evidence="1" id="KW-0808">Transferase</keyword>
<comment type="caution">
    <text evidence="1">The sequence shown here is derived from an EMBL/GenBank/DDBJ whole genome shotgun (WGS) entry which is preliminary data.</text>
</comment>
<accession>A0AAX6IB83</accession>
<keyword evidence="1" id="KW-0418">Kinase</keyword>
<protein>
    <submittedName>
        <fullName evidence="1">Proline-rich receptor-like protein kinase PERK9</fullName>
    </submittedName>
</protein>
<gene>
    <name evidence="1" type="ORF">M6B38_263645</name>
</gene>
<reference evidence="1" key="1">
    <citation type="journal article" date="2023" name="GigaByte">
        <title>Genome assembly of the bearded iris, Iris pallida Lam.</title>
        <authorList>
            <person name="Bruccoleri R.E."/>
            <person name="Oakeley E.J."/>
            <person name="Faust A.M.E."/>
            <person name="Altorfer M."/>
            <person name="Dessus-Babus S."/>
            <person name="Burckhardt D."/>
            <person name="Oertli M."/>
            <person name="Naumann U."/>
            <person name="Petersen F."/>
            <person name="Wong J."/>
        </authorList>
    </citation>
    <scope>NUCLEOTIDE SEQUENCE</scope>
    <source>
        <strain evidence="1">GSM-AAB239-AS_SAM_17_03QT</strain>
    </source>
</reference>
<dbReference type="EMBL" id="JANAVB010002800">
    <property type="protein sequence ID" value="KAJ6850496.1"/>
    <property type="molecule type" value="Genomic_DNA"/>
</dbReference>